<evidence type="ECO:0000256" key="1">
    <source>
        <dbReference type="ARBA" id="ARBA00022448"/>
    </source>
</evidence>
<keyword evidence="4" id="KW-0732">Signal</keyword>
<keyword evidence="6" id="KW-1185">Reference proteome</keyword>
<dbReference type="InterPro" id="IPR043136">
    <property type="entry name" value="B30.2/SPRY_sf"/>
</dbReference>
<dbReference type="Gene3D" id="2.60.120.920">
    <property type="match status" value="1"/>
</dbReference>
<keyword evidence="3" id="KW-0407">Ion channel</keyword>
<sequence length="339" mass="38573">MGVILLVNMMIALLSNTYQRVEDNSLKEWSFKKAITIQTYSTYHPIPVPLNLMSSAFLWIRWLWFICKGRCKRQPTKNTWSNLSYVSQFNRCNKSLDAVVENLQFTYFSKYGYFFPFTDESKMDHVLQETERNRQMANQIAHATFTTHGGVLPTGPKAWQSQGIRVQGCLLTCEGSLFCSTCKDDPAEYHGARYIFPFSPETPHFEVLIQETGGRRISGVGVVGKDYGNHALPGWCYGTVGYHIDDGRIFDANNPTKGIEYEGKGNLVEKRHAMAYRGDLIRCTVNFDMAKDGKVPIVFSLNGRQITQNEIKIDYIPNEKSLYPYIGIGHEGIRVLAMV</sequence>
<accession>A0ABN8MQ81</accession>
<dbReference type="PANTHER" id="PTHR10117">
    <property type="entry name" value="TRANSIENT RECEPTOR POTENTIAL CHANNEL"/>
    <property type="match status" value="1"/>
</dbReference>
<evidence type="ECO:0000256" key="4">
    <source>
        <dbReference type="SAM" id="SignalP"/>
    </source>
</evidence>
<comment type="caution">
    <text evidence="5">The sequence shown here is derived from an EMBL/GenBank/DDBJ whole genome shotgun (WGS) entry which is preliminary data.</text>
</comment>
<name>A0ABN8MQ81_9CNID</name>
<dbReference type="PANTHER" id="PTHR10117:SF54">
    <property type="entry name" value="TRANSIENT RECEPTOR POTENTIAL-GAMMA PROTEIN"/>
    <property type="match status" value="1"/>
</dbReference>
<evidence type="ECO:0008006" key="7">
    <source>
        <dbReference type="Google" id="ProtNLM"/>
    </source>
</evidence>
<feature type="chain" id="PRO_5045312396" description="SPRY domain-containing protein" evidence="4">
    <location>
        <begin position="18"/>
        <end position="339"/>
    </location>
</feature>
<evidence type="ECO:0000256" key="2">
    <source>
        <dbReference type="ARBA" id="ARBA00023065"/>
    </source>
</evidence>
<protein>
    <recommendedName>
        <fullName evidence="7">SPRY domain-containing protein</fullName>
    </recommendedName>
</protein>
<evidence type="ECO:0000313" key="6">
    <source>
        <dbReference type="Proteomes" id="UP001159405"/>
    </source>
</evidence>
<reference evidence="5 6" key="1">
    <citation type="submission" date="2022-05" db="EMBL/GenBank/DDBJ databases">
        <authorList>
            <consortium name="Genoscope - CEA"/>
            <person name="William W."/>
        </authorList>
    </citation>
    <scope>NUCLEOTIDE SEQUENCE [LARGE SCALE GENOMIC DNA]</scope>
</reference>
<evidence type="ECO:0000256" key="3">
    <source>
        <dbReference type="ARBA" id="ARBA00023303"/>
    </source>
</evidence>
<gene>
    <name evidence="5" type="ORF">PLOB_00000220</name>
</gene>
<organism evidence="5 6">
    <name type="scientific">Porites lobata</name>
    <dbReference type="NCBI Taxonomy" id="104759"/>
    <lineage>
        <taxon>Eukaryota</taxon>
        <taxon>Metazoa</taxon>
        <taxon>Cnidaria</taxon>
        <taxon>Anthozoa</taxon>
        <taxon>Hexacorallia</taxon>
        <taxon>Scleractinia</taxon>
        <taxon>Fungiina</taxon>
        <taxon>Poritidae</taxon>
        <taxon>Porites</taxon>
    </lineage>
</organism>
<keyword evidence="1" id="KW-0813">Transport</keyword>
<keyword evidence="2" id="KW-0406">Ion transport</keyword>
<dbReference type="EMBL" id="CALNXK010000001">
    <property type="protein sequence ID" value="CAH3032243.1"/>
    <property type="molecule type" value="Genomic_DNA"/>
</dbReference>
<evidence type="ECO:0000313" key="5">
    <source>
        <dbReference type="EMBL" id="CAH3032243.1"/>
    </source>
</evidence>
<dbReference type="InterPro" id="IPR002153">
    <property type="entry name" value="TRPC_channel"/>
</dbReference>
<proteinExistence type="predicted"/>
<dbReference type="Proteomes" id="UP001159405">
    <property type="component" value="Unassembled WGS sequence"/>
</dbReference>
<feature type="signal peptide" evidence="4">
    <location>
        <begin position="1"/>
        <end position="17"/>
    </location>
</feature>